<keyword evidence="3" id="KW-1185">Reference proteome</keyword>
<keyword evidence="1" id="KW-0812">Transmembrane</keyword>
<comment type="caution">
    <text evidence="2">The sequence shown here is derived from an EMBL/GenBank/DDBJ whole genome shotgun (WGS) entry which is preliminary data.</text>
</comment>
<evidence type="ECO:0000313" key="2">
    <source>
        <dbReference type="EMBL" id="MDT8904012.1"/>
    </source>
</evidence>
<feature type="transmembrane region" description="Helical" evidence="1">
    <location>
        <begin position="18"/>
        <end position="41"/>
    </location>
</feature>
<evidence type="ECO:0000313" key="3">
    <source>
        <dbReference type="Proteomes" id="UP001254848"/>
    </source>
</evidence>
<evidence type="ECO:0000256" key="1">
    <source>
        <dbReference type="SAM" id="Phobius"/>
    </source>
</evidence>
<reference evidence="2 3" key="1">
    <citation type="submission" date="2023-07" db="EMBL/GenBank/DDBJ databases">
        <title>The novel representative of Negativicutes class, Anaeroselena agilis gen. nov. sp. nov.</title>
        <authorList>
            <person name="Prokofeva M.I."/>
            <person name="Elcheninov A.G."/>
            <person name="Klyukina A."/>
            <person name="Kublanov I.V."/>
            <person name="Frolov E.N."/>
            <person name="Podosokorskaya O.A."/>
        </authorList>
    </citation>
    <scope>NUCLEOTIDE SEQUENCE [LARGE SCALE GENOMIC DNA]</scope>
    <source>
        <strain evidence="2 3">4137-cl</strain>
    </source>
</reference>
<gene>
    <name evidence="2" type="ORF">Q4T40_22490</name>
</gene>
<dbReference type="Proteomes" id="UP001254848">
    <property type="component" value="Unassembled WGS sequence"/>
</dbReference>
<keyword evidence="1" id="KW-1133">Transmembrane helix</keyword>
<keyword evidence="1" id="KW-0472">Membrane</keyword>
<name>A0ABU3P4N4_9FIRM</name>
<accession>A0ABU3P4N4</accession>
<proteinExistence type="predicted"/>
<organism evidence="2 3">
    <name type="scientific">Anaeroselena agilis</name>
    <dbReference type="NCBI Taxonomy" id="3063788"/>
    <lineage>
        <taxon>Bacteria</taxon>
        <taxon>Bacillati</taxon>
        <taxon>Bacillota</taxon>
        <taxon>Negativicutes</taxon>
        <taxon>Acetonemataceae</taxon>
        <taxon>Anaeroselena</taxon>
    </lineage>
</organism>
<feature type="transmembrane region" description="Helical" evidence="1">
    <location>
        <begin position="53"/>
        <end position="73"/>
    </location>
</feature>
<dbReference type="EMBL" id="JAUOZS010000002">
    <property type="protein sequence ID" value="MDT8904012.1"/>
    <property type="molecule type" value="Genomic_DNA"/>
</dbReference>
<dbReference type="InterPro" id="IPR046139">
    <property type="entry name" value="DUF6141"/>
</dbReference>
<sequence length="186" mass="20672">MSEPAGAIFREEQRFRQLWLWLVVAATAGITWYGFVGQVFMGRPFGDRPASDGALTVIWLLFGIGLPVFFRLLRLVTVVSPAGVHFRFAPFHFSFRALPPADIRSYEARTYRPLLEYGGWGIRSGRGGDAYNVSGDRGVQFVLAGGRRVLIGTQRPEEFVAALDKVLGYSKTTGAQRADSQNDPDR</sequence>
<dbReference type="RefSeq" id="WP_413782573.1">
    <property type="nucleotide sequence ID" value="NZ_JAUOZS010000002.1"/>
</dbReference>
<dbReference type="Pfam" id="PF19638">
    <property type="entry name" value="DUF6141"/>
    <property type="match status" value="1"/>
</dbReference>
<protein>
    <submittedName>
        <fullName evidence="2">DUF6141 family protein</fullName>
    </submittedName>
</protein>